<dbReference type="InterPro" id="IPR002401">
    <property type="entry name" value="Cyt_P450_E_grp-I"/>
</dbReference>
<sequence length="217" mass="24430">MKASHVQLSTLRSSDHTRIGPHQEGFGGVVPSCSFDDVGFHSQVCSLVTKQLSDSRMKVEKVCLRKNHIRSHDIYVAVTRHHCELNDLGKLKYVHLCIKETNRLYAVVPGISRLLEKPYEIDGKLVPEENFDPLRFTSENIKDKSPYAYVPFSAEPRNCIGQSFALAEIKTALAMILRKFELSIAPQNIVPDEDLQPHLILRAKNGIVVNISPRSNT</sequence>
<gene>
    <name evidence="3" type="primary">CYP4B1_2</name>
    <name evidence="3" type="ORF">OS493_011350</name>
</gene>
<reference evidence="3" key="1">
    <citation type="submission" date="2023-01" db="EMBL/GenBank/DDBJ databases">
        <title>Genome assembly of the deep-sea coral Lophelia pertusa.</title>
        <authorList>
            <person name="Herrera S."/>
            <person name="Cordes E."/>
        </authorList>
    </citation>
    <scope>NUCLEOTIDE SEQUENCE</scope>
    <source>
        <strain evidence="3">USNM1676648</strain>
        <tissue evidence="3">Polyp</tissue>
    </source>
</reference>
<dbReference type="SUPFAM" id="SSF48264">
    <property type="entry name" value="Cytochrome P450"/>
    <property type="match status" value="1"/>
</dbReference>
<dbReference type="GO" id="GO:0016705">
    <property type="term" value="F:oxidoreductase activity, acting on paired donors, with incorporation or reduction of molecular oxygen"/>
    <property type="evidence" value="ECO:0007669"/>
    <property type="project" value="InterPro"/>
</dbReference>
<dbReference type="GO" id="GO:0020037">
    <property type="term" value="F:heme binding"/>
    <property type="evidence" value="ECO:0007669"/>
    <property type="project" value="InterPro"/>
</dbReference>
<dbReference type="PANTHER" id="PTHR24291:SF201">
    <property type="entry name" value="CYTOCHROME P450, FAMILY 4, SUBFAMILY B, POLYPEPTIDE 7"/>
    <property type="match status" value="1"/>
</dbReference>
<dbReference type="InterPro" id="IPR001128">
    <property type="entry name" value="Cyt_P450"/>
</dbReference>
<dbReference type="Pfam" id="PF00067">
    <property type="entry name" value="p450"/>
    <property type="match status" value="2"/>
</dbReference>
<name>A0A9W9Z203_9CNID</name>
<evidence type="ECO:0000256" key="2">
    <source>
        <dbReference type="PIRSR" id="PIRSR602401-1"/>
    </source>
</evidence>
<proteinExistence type="inferred from homology"/>
<organism evidence="3 4">
    <name type="scientific">Desmophyllum pertusum</name>
    <dbReference type="NCBI Taxonomy" id="174260"/>
    <lineage>
        <taxon>Eukaryota</taxon>
        <taxon>Metazoa</taxon>
        <taxon>Cnidaria</taxon>
        <taxon>Anthozoa</taxon>
        <taxon>Hexacorallia</taxon>
        <taxon>Scleractinia</taxon>
        <taxon>Caryophylliina</taxon>
        <taxon>Caryophylliidae</taxon>
        <taxon>Desmophyllum</taxon>
    </lineage>
</organism>
<dbReference type="GO" id="GO:0005506">
    <property type="term" value="F:iron ion binding"/>
    <property type="evidence" value="ECO:0007669"/>
    <property type="project" value="InterPro"/>
</dbReference>
<dbReference type="AlphaFoldDB" id="A0A9W9Z203"/>
<evidence type="ECO:0000313" key="3">
    <source>
        <dbReference type="EMBL" id="KAJ7373741.1"/>
    </source>
</evidence>
<dbReference type="PRINTS" id="PR00385">
    <property type="entry name" value="P450"/>
</dbReference>
<protein>
    <submittedName>
        <fullName evidence="3">Cytochrome P450 4B1</fullName>
    </submittedName>
</protein>
<dbReference type="PRINTS" id="PR00463">
    <property type="entry name" value="EP450I"/>
</dbReference>
<keyword evidence="2" id="KW-0349">Heme</keyword>
<dbReference type="EMBL" id="MU826830">
    <property type="protein sequence ID" value="KAJ7373741.1"/>
    <property type="molecule type" value="Genomic_DNA"/>
</dbReference>
<evidence type="ECO:0000313" key="4">
    <source>
        <dbReference type="Proteomes" id="UP001163046"/>
    </source>
</evidence>
<dbReference type="InterPro" id="IPR036396">
    <property type="entry name" value="Cyt_P450_sf"/>
</dbReference>
<keyword evidence="2" id="KW-0408">Iron</keyword>
<keyword evidence="4" id="KW-1185">Reference proteome</keyword>
<dbReference type="OrthoDB" id="1470350at2759"/>
<feature type="binding site" description="axial binding residue" evidence="2">
    <location>
        <position position="159"/>
    </location>
    <ligand>
        <name>heme</name>
        <dbReference type="ChEBI" id="CHEBI:30413"/>
    </ligand>
    <ligandPart>
        <name>Fe</name>
        <dbReference type="ChEBI" id="CHEBI:18248"/>
    </ligandPart>
</feature>
<comment type="caution">
    <text evidence="3">The sequence shown here is derived from an EMBL/GenBank/DDBJ whole genome shotgun (WGS) entry which is preliminary data.</text>
</comment>
<evidence type="ECO:0000256" key="1">
    <source>
        <dbReference type="ARBA" id="ARBA00010617"/>
    </source>
</evidence>
<accession>A0A9W9Z203</accession>
<comment type="cofactor">
    <cofactor evidence="2">
        <name>heme</name>
        <dbReference type="ChEBI" id="CHEBI:30413"/>
    </cofactor>
</comment>
<dbReference type="PANTHER" id="PTHR24291">
    <property type="entry name" value="CYTOCHROME P450 FAMILY 4"/>
    <property type="match status" value="1"/>
</dbReference>
<keyword evidence="2" id="KW-0479">Metal-binding</keyword>
<dbReference type="Gene3D" id="1.10.630.10">
    <property type="entry name" value="Cytochrome P450"/>
    <property type="match status" value="1"/>
</dbReference>
<dbReference type="InterPro" id="IPR050196">
    <property type="entry name" value="Cytochrome_P450_Monoox"/>
</dbReference>
<dbReference type="GO" id="GO:0004497">
    <property type="term" value="F:monooxygenase activity"/>
    <property type="evidence" value="ECO:0007669"/>
    <property type="project" value="InterPro"/>
</dbReference>
<comment type="similarity">
    <text evidence="1">Belongs to the cytochrome P450 family.</text>
</comment>
<dbReference type="Proteomes" id="UP001163046">
    <property type="component" value="Unassembled WGS sequence"/>
</dbReference>